<dbReference type="Pfam" id="PF01979">
    <property type="entry name" value="Amidohydro_1"/>
    <property type="match status" value="1"/>
</dbReference>
<dbReference type="PANTHER" id="PTHR43794:SF11">
    <property type="entry name" value="AMIDOHYDROLASE-RELATED DOMAIN-CONTAINING PROTEIN"/>
    <property type="match status" value="1"/>
</dbReference>
<evidence type="ECO:0000259" key="2">
    <source>
        <dbReference type="Pfam" id="PF01979"/>
    </source>
</evidence>
<dbReference type="GO" id="GO:0016810">
    <property type="term" value="F:hydrolase activity, acting on carbon-nitrogen (but not peptide) bonds"/>
    <property type="evidence" value="ECO:0007669"/>
    <property type="project" value="InterPro"/>
</dbReference>
<organism evidence="3 4">
    <name type="scientific">Tautonia sociabilis</name>
    <dbReference type="NCBI Taxonomy" id="2080755"/>
    <lineage>
        <taxon>Bacteria</taxon>
        <taxon>Pseudomonadati</taxon>
        <taxon>Planctomycetota</taxon>
        <taxon>Planctomycetia</taxon>
        <taxon>Isosphaerales</taxon>
        <taxon>Isosphaeraceae</taxon>
        <taxon>Tautonia</taxon>
    </lineage>
</organism>
<feature type="domain" description="Amidohydrolase-related" evidence="2">
    <location>
        <begin position="57"/>
        <end position="392"/>
    </location>
</feature>
<dbReference type="InterPro" id="IPR050287">
    <property type="entry name" value="MTA/SAH_deaminase"/>
</dbReference>
<dbReference type="InterPro" id="IPR011059">
    <property type="entry name" value="Metal-dep_hydrolase_composite"/>
</dbReference>
<dbReference type="RefSeq" id="WP_126725923.1">
    <property type="nucleotide sequence ID" value="NZ_RYZH01000024.1"/>
</dbReference>
<protein>
    <submittedName>
        <fullName evidence="3">Amidohydrolase</fullName>
    </submittedName>
</protein>
<dbReference type="AlphaFoldDB" id="A0A432MIM8"/>
<dbReference type="SUPFAM" id="SSF51338">
    <property type="entry name" value="Composite domain of metallo-dependent hydrolases"/>
    <property type="match status" value="1"/>
</dbReference>
<dbReference type="EMBL" id="RYZH01000024">
    <property type="protein sequence ID" value="RUL87211.1"/>
    <property type="molecule type" value="Genomic_DNA"/>
</dbReference>
<accession>A0A432MIM8</accession>
<sequence>MPTAADDLTLACRFAFPVEGDPVPDARVTIRSGRILAVEPAAPGTRAADIDLGNIAILPGFVNAHTHLELSPLGGEPDRDDPESWPEDEIDWLRRVIAHRRDRAAEALRSAVDRNLDEAIRAGTTLLADTATAGLSWPAVSAAPLRAVVFAELIGLRRMRGLETNRHAWDWIGSIGPAEQVVANARPGLSPHAPYSTAGWLYHRSASSGMPLSTHLAELPEELELLRSRSGRLRRFLEDLGAWDDEWEPLSPEPADYVRQGALRQADWIIAHGTYLEPDDFWQLRPEAAPDGHRVAVAYCPRTHARFGHRPHPFRQMLEHGVVVCLGTDSRASAPSLAILDEIRFLRRRDPSLSGQLLLTMGTLFGAWALRADTVTGSLKPGKSADLALVPLPDRDDADPYSLLLDSDLPVAASCFEGHFRPNPDWPPGADLPSSPF</sequence>
<dbReference type="Gene3D" id="3.20.20.140">
    <property type="entry name" value="Metal-dependent hydrolases"/>
    <property type="match status" value="1"/>
</dbReference>
<reference evidence="3 4" key="2">
    <citation type="submission" date="2019-01" db="EMBL/GenBank/DDBJ databases">
        <title>Tautonia sociabilis, a novel thermotolerant planctomycete of Isosphaeraceae family, isolated from a 4000 m deep subterranean habitat.</title>
        <authorList>
            <person name="Kovaleva O.L."/>
            <person name="Elcheninov A.G."/>
            <person name="Van Heerden E."/>
            <person name="Toshchakov S.V."/>
            <person name="Novikov A."/>
            <person name="Bonch-Osmolovskaya E.A."/>
            <person name="Kublanov I.V."/>
        </authorList>
    </citation>
    <scope>NUCLEOTIDE SEQUENCE [LARGE SCALE GENOMIC DNA]</scope>
    <source>
        <strain evidence="3 4">GM2012</strain>
    </source>
</reference>
<evidence type="ECO:0000313" key="3">
    <source>
        <dbReference type="EMBL" id="RUL87211.1"/>
    </source>
</evidence>
<dbReference type="SUPFAM" id="SSF51556">
    <property type="entry name" value="Metallo-dependent hydrolases"/>
    <property type="match status" value="1"/>
</dbReference>
<gene>
    <name evidence="3" type="ORF">TsocGM_13375</name>
</gene>
<dbReference type="Proteomes" id="UP000280296">
    <property type="component" value="Unassembled WGS sequence"/>
</dbReference>
<dbReference type="InterPro" id="IPR006680">
    <property type="entry name" value="Amidohydro-rel"/>
</dbReference>
<evidence type="ECO:0000256" key="1">
    <source>
        <dbReference type="ARBA" id="ARBA00022801"/>
    </source>
</evidence>
<dbReference type="InterPro" id="IPR032466">
    <property type="entry name" value="Metal_Hydrolase"/>
</dbReference>
<proteinExistence type="predicted"/>
<keyword evidence="4" id="KW-1185">Reference proteome</keyword>
<dbReference type="OrthoDB" id="9807210at2"/>
<name>A0A432MIM8_9BACT</name>
<keyword evidence="1 3" id="KW-0378">Hydrolase</keyword>
<reference evidence="3 4" key="1">
    <citation type="submission" date="2018-12" db="EMBL/GenBank/DDBJ databases">
        <authorList>
            <person name="Toschakov S.V."/>
        </authorList>
    </citation>
    <scope>NUCLEOTIDE SEQUENCE [LARGE SCALE GENOMIC DNA]</scope>
    <source>
        <strain evidence="3 4">GM2012</strain>
    </source>
</reference>
<evidence type="ECO:0000313" key="4">
    <source>
        <dbReference type="Proteomes" id="UP000280296"/>
    </source>
</evidence>
<dbReference type="PANTHER" id="PTHR43794">
    <property type="entry name" value="AMINOHYDROLASE SSNA-RELATED"/>
    <property type="match status" value="1"/>
</dbReference>
<comment type="caution">
    <text evidence="3">The sequence shown here is derived from an EMBL/GenBank/DDBJ whole genome shotgun (WGS) entry which is preliminary data.</text>
</comment>